<keyword evidence="5" id="KW-0489">Methyltransferase</keyword>
<dbReference type="Pfam" id="PF01022">
    <property type="entry name" value="HTH_5"/>
    <property type="match status" value="1"/>
</dbReference>
<evidence type="ECO:0000256" key="2">
    <source>
        <dbReference type="ARBA" id="ARBA00023125"/>
    </source>
</evidence>
<keyword evidence="1" id="KW-0805">Transcription regulation</keyword>
<feature type="domain" description="HTH arsR-type" evidence="4">
    <location>
        <begin position="1"/>
        <end position="90"/>
    </location>
</feature>
<dbReference type="PANTHER" id="PTHR33154:SF18">
    <property type="entry name" value="ARSENICAL RESISTANCE OPERON REPRESSOR"/>
    <property type="match status" value="1"/>
</dbReference>
<dbReference type="InterPro" id="IPR036388">
    <property type="entry name" value="WH-like_DNA-bd_sf"/>
</dbReference>
<dbReference type="STRING" id="1121448.DGI_1106"/>
<gene>
    <name evidence="5" type="ORF">DGI_1106</name>
</gene>
<dbReference type="Gene3D" id="3.40.50.150">
    <property type="entry name" value="Vaccinia Virus protein VP39"/>
    <property type="match status" value="1"/>
</dbReference>
<dbReference type="eggNOG" id="COG0640">
    <property type="taxonomic scope" value="Bacteria"/>
</dbReference>
<dbReference type="Pfam" id="PF08241">
    <property type="entry name" value="Methyltransf_11"/>
    <property type="match status" value="1"/>
</dbReference>
<evidence type="ECO:0000256" key="1">
    <source>
        <dbReference type="ARBA" id="ARBA00023015"/>
    </source>
</evidence>
<dbReference type="InterPro" id="IPR029063">
    <property type="entry name" value="SAM-dependent_MTases_sf"/>
</dbReference>
<reference evidence="6" key="2">
    <citation type="submission" date="2013-07" db="EMBL/GenBank/DDBJ databases">
        <authorList>
            <person name="Morais-Silva F.O."/>
            <person name="Rezende A.M."/>
            <person name="Pimentel C."/>
            <person name="Resende D.M."/>
            <person name="Santos C.I."/>
            <person name="Clemente C."/>
            <person name="de Oliveira L.M."/>
            <person name="da Silva S.M."/>
            <person name="Costa D.A."/>
            <person name="Varela-Raposo A."/>
            <person name="Horacio E.C.A."/>
            <person name="Matos M."/>
            <person name="Flores O."/>
            <person name="Ruiz J.C."/>
            <person name="Rodrigues-Pousada C."/>
        </authorList>
    </citation>
    <scope>NUCLEOTIDE SEQUENCE [LARGE SCALE GENOMIC DNA]</scope>
    <source>
        <strain evidence="6">ATCC 19364 / DSM 1382 / NCIMB 9332 / VKM B-1759</strain>
    </source>
</reference>
<dbReference type="PROSITE" id="PS50987">
    <property type="entry name" value="HTH_ARSR_2"/>
    <property type="match status" value="1"/>
</dbReference>
<dbReference type="PANTHER" id="PTHR33154">
    <property type="entry name" value="TRANSCRIPTIONAL REGULATOR, ARSR FAMILY"/>
    <property type="match status" value="1"/>
</dbReference>
<protein>
    <submittedName>
        <fullName evidence="5">Putative transcriptional regulator, ArsR family/methyltransferase, UbiE/COQ5 family</fullName>
    </submittedName>
</protein>
<dbReference type="CDD" id="cd00090">
    <property type="entry name" value="HTH_ARSR"/>
    <property type="match status" value="1"/>
</dbReference>
<dbReference type="EMBL" id="CP006585">
    <property type="protein sequence ID" value="AGW12978.1"/>
    <property type="molecule type" value="Genomic_DNA"/>
</dbReference>
<dbReference type="Proteomes" id="UP000016587">
    <property type="component" value="Chromosome"/>
</dbReference>
<dbReference type="Gene3D" id="1.10.10.10">
    <property type="entry name" value="Winged helix-like DNA-binding domain superfamily/Winged helix DNA-binding domain"/>
    <property type="match status" value="1"/>
</dbReference>
<dbReference type="HOGENOM" id="CLU_063642_1_0_7"/>
<evidence type="ECO:0000256" key="3">
    <source>
        <dbReference type="ARBA" id="ARBA00023163"/>
    </source>
</evidence>
<dbReference type="RefSeq" id="WP_021759733.1">
    <property type="nucleotide sequence ID" value="NC_022444.1"/>
</dbReference>
<proteinExistence type="predicted"/>
<dbReference type="eggNOG" id="COG2226">
    <property type="taxonomic scope" value="Bacteria"/>
</dbReference>
<dbReference type="GO" id="GO:0032259">
    <property type="term" value="P:methylation"/>
    <property type="evidence" value="ECO:0007669"/>
    <property type="project" value="UniProtKB-KW"/>
</dbReference>
<keyword evidence="5" id="KW-0808">Transferase</keyword>
<dbReference type="InterPro" id="IPR051081">
    <property type="entry name" value="HTH_MetalResp_TranReg"/>
</dbReference>
<dbReference type="PRINTS" id="PR00778">
    <property type="entry name" value="HTHARSR"/>
</dbReference>
<dbReference type="OrthoDB" id="9789575at2"/>
<keyword evidence="3" id="KW-0804">Transcription</keyword>
<dbReference type="GO" id="GO:0008757">
    <property type="term" value="F:S-adenosylmethionine-dependent methyltransferase activity"/>
    <property type="evidence" value="ECO:0007669"/>
    <property type="project" value="InterPro"/>
</dbReference>
<dbReference type="SMART" id="SM00418">
    <property type="entry name" value="HTH_ARSR"/>
    <property type="match status" value="1"/>
</dbReference>
<evidence type="ECO:0000259" key="4">
    <source>
        <dbReference type="PROSITE" id="PS50987"/>
    </source>
</evidence>
<dbReference type="SUPFAM" id="SSF53335">
    <property type="entry name" value="S-adenosyl-L-methionine-dependent methyltransferases"/>
    <property type="match status" value="1"/>
</dbReference>
<dbReference type="InterPro" id="IPR001845">
    <property type="entry name" value="HTH_ArsR_DNA-bd_dom"/>
</dbReference>
<reference evidence="5 6" key="1">
    <citation type="journal article" date="2013" name="J. Bacteriol.">
        <title>Roles of HynAB and Ech, the only two hydrogenases found in the model sulfate reducer Desulfovibrio gigas.</title>
        <authorList>
            <person name="Morais-Silva F.O."/>
            <person name="Santos C.I."/>
            <person name="Rodrigues R."/>
            <person name="Pereira I.A."/>
            <person name="Rodrigues-Pousada C."/>
        </authorList>
    </citation>
    <scope>NUCLEOTIDE SEQUENCE [LARGE SCALE GENOMIC DNA]</scope>
    <source>
        <strain evidence="6">ATCC 19364 / DSM 1382 / NCIMB 9332 / VKM B-1759</strain>
    </source>
</reference>
<dbReference type="CDD" id="cd02440">
    <property type="entry name" value="AdoMet_MTases"/>
    <property type="match status" value="1"/>
</dbReference>
<dbReference type="GO" id="GO:0003677">
    <property type="term" value="F:DNA binding"/>
    <property type="evidence" value="ECO:0007669"/>
    <property type="project" value="UniProtKB-KW"/>
</dbReference>
<dbReference type="KEGG" id="dgg:DGI_1106"/>
<keyword evidence="6" id="KW-1185">Reference proteome</keyword>
<dbReference type="InterPro" id="IPR036390">
    <property type="entry name" value="WH_DNA-bd_sf"/>
</dbReference>
<dbReference type="InterPro" id="IPR013216">
    <property type="entry name" value="Methyltransf_11"/>
</dbReference>
<dbReference type="GO" id="GO:0003700">
    <property type="term" value="F:DNA-binding transcription factor activity"/>
    <property type="evidence" value="ECO:0007669"/>
    <property type="project" value="InterPro"/>
</dbReference>
<name>T2G9L2_MEGG1</name>
<dbReference type="PATRIC" id="fig|1121448.10.peg.1109"/>
<accession>T2G9L2</accession>
<dbReference type="NCBIfam" id="NF033788">
    <property type="entry name" value="HTH_metalloreg"/>
    <property type="match status" value="1"/>
</dbReference>
<dbReference type="SUPFAM" id="SSF46785">
    <property type="entry name" value="Winged helix' DNA-binding domain"/>
    <property type="match status" value="1"/>
</dbReference>
<organism evidence="5 6">
    <name type="scientific">Megalodesulfovibrio gigas (strain ATCC 19364 / DSM 1382 / NCIMB 9332 / VKM B-1759)</name>
    <name type="common">Desulfovibrio gigas</name>
    <dbReference type="NCBI Taxonomy" id="1121448"/>
    <lineage>
        <taxon>Bacteria</taxon>
        <taxon>Pseudomonadati</taxon>
        <taxon>Thermodesulfobacteriota</taxon>
        <taxon>Desulfovibrionia</taxon>
        <taxon>Desulfovibrionales</taxon>
        <taxon>Desulfovibrionaceae</taxon>
        <taxon>Megalodesulfovibrio</taxon>
    </lineage>
</organism>
<keyword evidence="2" id="KW-0238">DNA-binding</keyword>
<sequence>MHLLECHKALADETRLRLFHLLAHHELNVGEILDIVQMGQSRVSRHLKILADAGLVNARRHGAWVFYALAPEGEAAPFVRAMLPLLGSLPTAAADLDAARLVVEERARQTRHFFDALAPRLDIMQQEMLGGAEVAGLVLEALPGAPACAVVADLGCGAGALLPGLLARAGRVIGVDSSARMLTQATRLLQREGLPASRVSLRLGDLEHLPLSDGEAHCAVLSLVLHHLPSPRRGLAEAWRVLAPGGACLVLDFARHEHEAMRRKYGDRWLGFEPDELATWCTEAGFVIESTDAHPLPHGLGVLRVIARKQLTT</sequence>
<dbReference type="AlphaFoldDB" id="T2G9L2"/>
<evidence type="ECO:0000313" key="6">
    <source>
        <dbReference type="Proteomes" id="UP000016587"/>
    </source>
</evidence>
<dbReference type="InterPro" id="IPR011991">
    <property type="entry name" value="ArsR-like_HTH"/>
</dbReference>
<evidence type="ECO:0000313" key="5">
    <source>
        <dbReference type="EMBL" id="AGW12978.1"/>
    </source>
</evidence>